<organism evidence="11 12">
    <name type="scientific">Formivibrio citricus</name>
    <dbReference type="NCBI Taxonomy" id="83765"/>
    <lineage>
        <taxon>Bacteria</taxon>
        <taxon>Pseudomonadati</taxon>
        <taxon>Pseudomonadota</taxon>
        <taxon>Betaproteobacteria</taxon>
        <taxon>Neisseriales</taxon>
        <taxon>Chitinibacteraceae</taxon>
        <taxon>Formivibrio</taxon>
    </lineage>
</organism>
<keyword evidence="6 10" id="KW-0808">Transferase</keyword>
<dbReference type="GO" id="GO:0005975">
    <property type="term" value="P:carbohydrate metabolic process"/>
    <property type="evidence" value="ECO:0007669"/>
    <property type="project" value="InterPro"/>
</dbReference>
<dbReference type="Pfam" id="PF02446">
    <property type="entry name" value="Glyco_hydro_77"/>
    <property type="match status" value="1"/>
</dbReference>
<dbReference type="OrthoDB" id="9761577at2"/>
<dbReference type="RefSeq" id="WP_091196047.1">
    <property type="nucleotide sequence ID" value="NZ_FOVE01000016.1"/>
</dbReference>
<dbReference type="NCBIfam" id="NF011080">
    <property type="entry name" value="PRK14508.1-3"/>
    <property type="match status" value="1"/>
</dbReference>
<comment type="similarity">
    <text evidence="2 10">Belongs to the disproportionating enzyme family.</text>
</comment>
<reference evidence="12" key="1">
    <citation type="submission" date="2016-10" db="EMBL/GenBank/DDBJ databases">
        <authorList>
            <person name="Varghese N."/>
            <person name="Submissions S."/>
        </authorList>
    </citation>
    <scope>NUCLEOTIDE SEQUENCE [LARGE SCALE GENOMIC DNA]</scope>
    <source>
        <strain evidence="12">DSM 6150</strain>
    </source>
</reference>
<evidence type="ECO:0000256" key="10">
    <source>
        <dbReference type="RuleBase" id="RU361207"/>
    </source>
</evidence>
<evidence type="ECO:0000313" key="12">
    <source>
        <dbReference type="Proteomes" id="UP000242869"/>
    </source>
</evidence>
<dbReference type="SUPFAM" id="SSF51445">
    <property type="entry name" value="(Trans)glycosidases"/>
    <property type="match status" value="1"/>
</dbReference>
<keyword evidence="7 10" id="KW-0119">Carbohydrate metabolism</keyword>
<gene>
    <name evidence="11" type="ORF">SAMN05660284_02170</name>
</gene>
<keyword evidence="5 10" id="KW-0328">Glycosyltransferase</keyword>
<proteinExistence type="inferred from homology"/>
<evidence type="ECO:0000256" key="9">
    <source>
        <dbReference type="ARBA" id="ARBA00031501"/>
    </source>
</evidence>
<evidence type="ECO:0000256" key="3">
    <source>
        <dbReference type="ARBA" id="ARBA00012560"/>
    </source>
</evidence>
<evidence type="ECO:0000256" key="2">
    <source>
        <dbReference type="ARBA" id="ARBA00005684"/>
    </source>
</evidence>
<dbReference type="InterPro" id="IPR003385">
    <property type="entry name" value="Glyco_hydro_77"/>
</dbReference>
<protein>
    <recommendedName>
        <fullName evidence="4 10">4-alpha-glucanotransferase</fullName>
        <ecNumber evidence="3 10">2.4.1.25</ecNumber>
    </recommendedName>
    <alternativeName>
        <fullName evidence="8 10">Amylomaltase</fullName>
    </alternativeName>
    <alternativeName>
        <fullName evidence="9 10">Disproportionating enzyme</fullName>
    </alternativeName>
</protein>
<dbReference type="PANTHER" id="PTHR32438">
    <property type="entry name" value="4-ALPHA-GLUCANOTRANSFERASE DPE1, CHLOROPLASTIC/AMYLOPLASTIC"/>
    <property type="match status" value="1"/>
</dbReference>
<accession>A0A1I5BI21</accession>
<dbReference type="AlphaFoldDB" id="A0A1I5BI21"/>
<name>A0A1I5BI21_9NEIS</name>
<evidence type="ECO:0000313" key="11">
    <source>
        <dbReference type="EMBL" id="SFN74394.1"/>
    </source>
</evidence>
<sequence length="520" mass="58541">MPANSTPLFNWLQHRAAGVLLHPTSFPGAQGSGVLDDAVTRWLDFLADSGIRYWQVCPLGPTGFGDSPYQCFSAFAGNPYLINLVALQEHGLLDAADLLPLAELPQEHVDFGELYLRKWPVLFKAFHAFAQAGYGGLPYGNYPAFKEAHRDWLMPYCLFLALKAHHGGLPWWQWPEEQRFLHRVDLAQLPASVTECAEAHAFFQYLFFGQWQQVRAQAKARGIEIIGDAPIFVAPDSADVWSRPELFRIDPQTGQPQCVAGVPPDYFSANGQLWGNPLYDWEAHARDGFSWWRKRLRANFELCDVLRIDHFRAFDTYWAIPADALSAKTGCWENGPGLAFFAAVAREFPLARLIAEDLGDLLPSVHDLRHATGLPGMAILQFAFGGDADNDYLPHNLTANCVVYPGTHDNDTTRGWYAHADEKVRDHVRRYLRVSGEDIAWDFIRTAYESVCKLAIIPLQDLLALDSNARFNTPGVAQGNWQWRYSAGQLENLHRQSAVSLRELGELYGRVVLDCNDKSR</sequence>
<dbReference type="Gene3D" id="3.20.20.80">
    <property type="entry name" value="Glycosidases"/>
    <property type="match status" value="1"/>
</dbReference>
<dbReference type="Proteomes" id="UP000242869">
    <property type="component" value="Unassembled WGS sequence"/>
</dbReference>
<keyword evidence="12" id="KW-1185">Reference proteome</keyword>
<evidence type="ECO:0000256" key="1">
    <source>
        <dbReference type="ARBA" id="ARBA00000439"/>
    </source>
</evidence>
<dbReference type="STRING" id="83765.SAMN05660284_02170"/>
<comment type="catalytic activity">
    <reaction evidence="1 10">
        <text>Transfers a segment of a (1-&gt;4)-alpha-D-glucan to a new position in an acceptor, which may be glucose or a (1-&gt;4)-alpha-D-glucan.</text>
        <dbReference type="EC" id="2.4.1.25"/>
    </reaction>
</comment>
<dbReference type="NCBIfam" id="TIGR00217">
    <property type="entry name" value="malQ"/>
    <property type="match status" value="1"/>
</dbReference>
<evidence type="ECO:0000256" key="5">
    <source>
        <dbReference type="ARBA" id="ARBA00022676"/>
    </source>
</evidence>
<dbReference type="GO" id="GO:0004134">
    <property type="term" value="F:4-alpha-glucanotransferase activity"/>
    <property type="evidence" value="ECO:0007669"/>
    <property type="project" value="UniProtKB-EC"/>
</dbReference>
<dbReference type="InterPro" id="IPR017853">
    <property type="entry name" value="GH"/>
</dbReference>
<evidence type="ECO:0000256" key="4">
    <source>
        <dbReference type="ARBA" id="ARBA00020295"/>
    </source>
</evidence>
<evidence type="ECO:0000256" key="6">
    <source>
        <dbReference type="ARBA" id="ARBA00022679"/>
    </source>
</evidence>
<dbReference type="EC" id="2.4.1.25" evidence="3 10"/>
<dbReference type="PANTHER" id="PTHR32438:SF5">
    <property type="entry name" value="4-ALPHA-GLUCANOTRANSFERASE DPE1, CHLOROPLASTIC_AMYLOPLASTIC"/>
    <property type="match status" value="1"/>
</dbReference>
<evidence type="ECO:0000256" key="7">
    <source>
        <dbReference type="ARBA" id="ARBA00023277"/>
    </source>
</evidence>
<dbReference type="EMBL" id="FOVE01000016">
    <property type="protein sequence ID" value="SFN74394.1"/>
    <property type="molecule type" value="Genomic_DNA"/>
</dbReference>
<evidence type="ECO:0000256" key="8">
    <source>
        <dbReference type="ARBA" id="ARBA00031423"/>
    </source>
</evidence>